<keyword evidence="2" id="KW-1185">Reference proteome</keyword>
<reference evidence="2" key="1">
    <citation type="submission" date="2018-05" db="EMBL/GenBank/DDBJ databases">
        <title>Complete genome sequence of Actinobacillus porcitonsillarum reference strain 9953L55 (CCUG 46996).</title>
        <authorList>
            <person name="Dona V."/>
            <person name="Perreten V."/>
        </authorList>
    </citation>
    <scope>NUCLEOTIDE SEQUENCE [LARGE SCALE GENOMIC DNA]</scope>
    <source>
        <strain evidence="2">9953L55</strain>
    </source>
</reference>
<sequence length="504" mass="55587">MKKDDFKEYMVAAGSQELVNRYGSAGAEFLKGLRGIDYETGIKFDRSLTDISNYKINPDDVEKTVKQQAGFSAEVAHVSRKNAEAIINKTGSTFSRSEDIAEFGKNHNVVDIVEITASGEQITSQMKFVTDPESLLRKIAEGNGGGKNDLSRYMNVDRLDLPTEQVEKAKEYCRRRANELRKNAEAAAKAGKTDVAEKLNKTADNYEKLSTKISDSGISTDEAIKYRLNPKWETAKDIAKVSHRAGIEGAKFGAAIGGSISLITNMIAVRSGNKEFADALFDTTKDTLKSAGVGYGTAFAGSAIKGVMQQSSKMAIRNLSKTGLPAMIVSTCISTGKSIKRYAKGEINETELFREIGGVANNTLSTATFSMIGQIAIPIPVLGGLIGGMVGYTLTNNFYHSFLDSLDEVKASEERYQYLEMCCLRARAAMRGYRYYLDNLFANKLSELRIESEKLFNLLENQNINIDDFCQNIDQFSDILGKKLPFNNIDEFNEFMLSDSTLKI</sequence>
<organism evidence="1 2">
    <name type="scientific">Actinobacillus porcitonsillarum</name>
    <dbReference type="NCBI Taxonomy" id="189834"/>
    <lineage>
        <taxon>Bacteria</taxon>
        <taxon>Pseudomonadati</taxon>
        <taxon>Pseudomonadota</taxon>
        <taxon>Gammaproteobacteria</taxon>
        <taxon>Pasteurellales</taxon>
        <taxon>Pasteurellaceae</taxon>
        <taxon>Actinobacillus</taxon>
    </lineage>
</organism>
<dbReference type="KEGG" id="apor:DDU33_09325"/>
<evidence type="ECO:0000313" key="1">
    <source>
        <dbReference type="EMBL" id="AWI51668.1"/>
    </source>
</evidence>
<accession>A0A2U8FL34</accession>
<evidence type="ECO:0000313" key="2">
    <source>
        <dbReference type="Proteomes" id="UP000244920"/>
    </source>
</evidence>
<name>A0A2U8FL34_9PAST</name>
<dbReference type="RefSeq" id="WP_108924849.1">
    <property type="nucleotide sequence ID" value="NZ_CP029206.1"/>
</dbReference>
<dbReference type="AlphaFoldDB" id="A0A2U8FL34"/>
<protein>
    <submittedName>
        <fullName evidence="1">Uncharacterized protein</fullName>
    </submittedName>
</protein>
<proteinExistence type="predicted"/>
<dbReference type="Proteomes" id="UP000244920">
    <property type="component" value="Chromosome"/>
</dbReference>
<gene>
    <name evidence="1" type="ORF">DDU33_09325</name>
</gene>
<dbReference type="EMBL" id="CP029206">
    <property type="protein sequence ID" value="AWI51668.1"/>
    <property type="molecule type" value="Genomic_DNA"/>
</dbReference>